<dbReference type="NCBIfam" id="NF033709">
    <property type="entry name" value="PorV_fam"/>
    <property type="match status" value="1"/>
</dbReference>
<evidence type="ECO:0008006" key="3">
    <source>
        <dbReference type="Google" id="ProtNLM"/>
    </source>
</evidence>
<dbReference type="Proteomes" id="UP000294535">
    <property type="component" value="Unassembled WGS sequence"/>
</dbReference>
<dbReference type="Gene3D" id="2.40.160.60">
    <property type="entry name" value="Outer membrane protein transport protein (OMPP1/FadL/TodX)"/>
    <property type="match status" value="1"/>
</dbReference>
<name>A0A4R6T641_9BACT</name>
<accession>A0A4R6T641</accession>
<evidence type="ECO:0000313" key="1">
    <source>
        <dbReference type="EMBL" id="TDQ15226.1"/>
    </source>
</evidence>
<reference evidence="1 2" key="1">
    <citation type="submission" date="2019-03" db="EMBL/GenBank/DDBJ databases">
        <title>Genomic Encyclopedia of Type Strains, Phase III (KMG-III): the genomes of soil and plant-associated and newly described type strains.</title>
        <authorList>
            <person name="Whitman W."/>
        </authorList>
    </citation>
    <scope>NUCLEOTIDE SEQUENCE [LARGE SCALE GENOMIC DNA]</scope>
    <source>
        <strain evidence="1 2">CECT 8446</strain>
    </source>
</reference>
<evidence type="ECO:0000313" key="2">
    <source>
        <dbReference type="Proteomes" id="UP000294535"/>
    </source>
</evidence>
<keyword evidence="2" id="KW-1185">Reference proteome</keyword>
<dbReference type="AlphaFoldDB" id="A0A4R6T641"/>
<dbReference type="EMBL" id="SNYF01000008">
    <property type="protein sequence ID" value="TDQ15226.1"/>
    <property type="molecule type" value="Genomic_DNA"/>
</dbReference>
<sequence length="404" mass="44808">MSAGVQLFGNRLNSQREFAEGGKLNYFVVVKKSLRRLLLVFFVQVILLFSGAELLAQDLTPKYSNEFLSIGVGARALGMGGAQVAAVRDVTAAYWNPAALAGIRHKYEFSLMHAEYFAGIAQYDYLGFSSSLGDQNQIGVSLIRFGVDDIPDTRFLYDANGALNYDNIQFFNAADYAMLLSFARDFSDKLKVGANAKIIHRNVGKFAQAWGFGLDLGGIYIHKKMTLGLMLRDITTTYNAWSHNADLVRDIYSQTNNEIPVNSVEITLPKAIASIAYQWSLGKSFGLLTALDLETTFDGARNTLISSQTLSIDPRIGLELGYKQMAFLRGGLSNFQYIKDFQGQESLDFLPSIGLGVLLSERFQIDYALSDLGDVSESPYSHIFSVKVSLEKLKDEGKKFKAWQ</sequence>
<protein>
    <recommendedName>
        <fullName evidence="3">Long-subunit fatty acid transport protein</fullName>
    </recommendedName>
</protein>
<comment type="caution">
    <text evidence="1">The sequence shown here is derived from an EMBL/GenBank/DDBJ whole genome shotgun (WGS) entry which is preliminary data.</text>
</comment>
<proteinExistence type="predicted"/>
<gene>
    <name evidence="1" type="ORF">DFQ04_3113</name>
</gene>
<organism evidence="1 2">
    <name type="scientific">Algoriphagus boseongensis</name>
    <dbReference type="NCBI Taxonomy" id="1442587"/>
    <lineage>
        <taxon>Bacteria</taxon>
        <taxon>Pseudomonadati</taxon>
        <taxon>Bacteroidota</taxon>
        <taxon>Cytophagia</taxon>
        <taxon>Cytophagales</taxon>
        <taxon>Cyclobacteriaceae</taxon>
        <taxon>Algoriphagus</taxon>
    </lineage>
</organism>